<name>A0A382XE16_9ZZZZ</name>
<sequence>MFVMRPEPSKGSPLDIKGMNLGVTTDVIVGF</sequence>
<gene>
    <name evidence="1" type="ORF">METZ01_LOCUS421933</name>
</gene>
<dbReference type="EMBL" id="UINC01166885">
    <property type="protein sequence ID" value="SVD69079.1"/>
    <property type="molecule type" value="Genomic_DNA"/>
</dbReference>
<dbReference type="AlphaFoldDB" id="A0A382XE16"/>
<feature type="non-terminal residue" evidence="1">
    <location>
        <position position="31"/>
    </location>
</feature>
<proteinExistence type="predicted"/>
<organism evidence="1">
    <name type="scientific">marine metagenome</name>
    <dbReference type="NCBI Taxonomy" id="408172"/>
    <lineage>
        <taxon>unclassified sequences</taxon>
        <taxon>metagenomes</taxon>
        <taxon>ecological metagenomes</taxon>
    </lineage>
</organism>
<protein>
    <submittedName>
        <fullName evidence="1">Uncharacterized protein</fullName>
    </submittedName>
</protein>
<evidence type="ECO:0000313" key="1">
    <source>
        <dbReference type="EMBL" id="SVD69079.1"/>
    </source>
</evidence>
<accession>A0A382XE16</accession>
<reference evidence="1" key="1">
    <citation type="submission" date="2018-05" db="EMBL/GenBank/DDBJ databases">
        <authorList>
            <person name="Lanie J.A."/>
            <person name="Ng W.-L."/>
            <person name="Kazmierczak K.M."/>
            <person name="Andrzejewski T.M."/>
            <person name="Davidsen T.M."/>
            <person name="Wayne K.J."/>
            <person name="Tettelin H."/>
            <person name="Glass J.I."/>
            <person name="Rusch D."/>
            <person name="Podicherti R."/>
            <person name="Tsui H.-C.T."/>
            <person name="Winkler M.E."/>
        </authorList>
    </citation>
    <scope>NUCLEOTIDE SEQUENCE</scope>
</reference>